<evidence type="ECO:0000256" key="1">
    <source>
        <dbReference type="SAM" id="Phobius"/>
    </source>
</evidence>
<accession>A0A5J4K8Y8</accession>
<gene>
    <name evidence="2" type="ORF">KTAU_17680</name>
</gene>
<name>A0A5J4K8Y8_9CHLR</name>
<keyword evidence="1" id="KW-1133">Transmembrane helix</keyword>
<sequence>MRAEEGKRKDCGLTERTYLGIMSLLKSAILIQEATVLSVAVLAALAAQPLFTVTLAHLIYFVIAVLLGIVAETIIGWRLPYGILGAVLCAFIGILLAVLLPFHVGSDVTIFGEPIALTQAIIGGAVLLTIWHLATYRHWRHRHRYYRGYRYREYGERRD</sequence>
<dbReference type="RefSeq" id="WP_151727938.1">
    <property type="nucleotide sequence ID" value="NZ_BKZV01000002.1"/>
</dbReference>
<comment type="caution">
    <text evidence="2">The sequence shown here is derived from an EMBL/GenBank/DDBJ whole genome shotgun (WGS) entry which is preliminary data.</text>
</comment>
<dbReference type="Proteomes" id="UP000334820">
    <property type="component" value="Unassembled WGS sequence"/>
</dbReference>
<proteinExistence type="predicted"/>
<protein>
    <submittedName>
        <fullName evidence="2">Uncharacterized protein</fullName>
    </submittedName>
</protein>
<feature type="transmembrane region" description="Helical" evidence="1">
    <location>
        <begin position="116"/>
        <end position="134"/>
    </location>
</feature>
<organism evidence="2 3">
    <name type="scientific">Thermogemmatispora aurantia</name>
    <dbReference type="NCBI Taxonomy" id="2045279"/>
    <lineage>
        <taxon>Bacteria</taxon>
        <taxon>Bacillati</taxon>
        <taxon>Chloroflexota</taxon>
        <taxon>Ktedonobacteria</taxon>
        <taxon>Thermogemmatisporales</taxon>
        <taxon>Thermogemmatisporaceae</taxon>
        <taxon>Thermogemmatispora</taxon>
    </lineage>
</organism>
<keyword evidence="3" id="KW-1185">Reference proteome</keyword>
<reference evidence="2 3" key="1">
    <citation type="journal article" date="2019" name="Int. J. Syst. Evol. Microbiol.">
        <title>Thermogemmatispora aurantia sp. nov. and Thermogemmatispora argillosa sp. nov., within the class Ktedonobacteria, and emended description of the genus Thermogemmatispora.</title>
        <authorList>
            <person name="Zheng Y."/>
            <person name="Wang C.M."/>
            <person name="Sakai Y."/>
            <person name="Abe K."/>
            <person name="Yokota A."/>
            <person name="Yabe S."/>
        </authorList>
    </citation>
    <scope>NUCLEOTIDE SEQUENCE [LARGE SCALE GENOMIC DNA]</scope>
    <source>
        <strain evidence="2 3">A1-2</strain>
    </source>
</reference>
<keyword evidence="1" id="KW-0812">Transmembrane</keyword>
<feature type="transmembrane region" description="Helical" evidence="1">
    <location>
        <begin position="83"/>
        <end position="104"/>
    </location>
</feature>
<feature type="transmembrane region" description="Helical" evidence="1">
    <location>
        <begin position="21"/>
        <end position="44"/>
    </location>
</feature>
<feature type="transmembrane region" description="Helical" evidence="1">
    <location>
        <begin position="50"/>
        <end position="71"/>
    </location>
</feature>
<evidence type="ECO:0000313" key="2">
    <source>
        <dbReference type="EMBL" id="GER83131.1"/>
    </source>
</evidence>
<keyword evidence="1" id="KW-0472">Membrane</keyword>
<dbReference type="AlphaFoldDB" id="A0A5J4K8Y8"/>
<dbReference type="EMBL" id="BKZV01000002">
    <property type="protein sequence ID" value="GER83131.1"/>
    <property type="molecule type" value="Genomic_DNA"/>
</dbReference>
<evidence type="ECO:0000313" key="3">
    <source>
        <dbReference type="Proteomes" id="UP000334820"/>
    </source>
</evidence>